<evidence type="ECO:0000313" key="1">
    <source>
        <dbReference type="EMBL" id="QDH87093.1"/>
    </source>
</evidence>
<accession>A0A514D0G5</accession>
<dbReference type="InterPro" id="IPR054457">
    <property type="entry name" value="PhiCb5_coat"/>
</dbReference>
<reference evidence="1" key="1">
    <citation type="submission" date="2019-05" db="EMBL/GenBank/DDBJ databases">
        <title>Metatranscriptomic reconstruction reveals RNA viruses with the potential to shape carbon cycling in soil.</title>
        <authorList>
            <person name="Starr E.P."/>
            <person name="Nuccio E."/>
            <person name="Pett-Ridge J."/>
            <person name="Banfield J.F."/>
            <person name="Firestone M.K."/>
        </authorList>
    </citation>
    <scope>NUCLEOTIDE SEQUENCE</scope>
    <source>
        <strain evidence="1">H2_Rhizo_33_scaffold_575</strain>
    </source>
</reference>
<organism evidence="1">
    <name type="scientific">Leviviridae sp</name>
    <dbReference type="NCBI Taxonomy" id="2027243"/>
    <lineage>
        <taxon>Viruses</taxon>
        <taxon>Riboviria</taxon>
        <taxon>Orthornavirae</taxon>
        <taxon>Lenarviricota</taxon>
        <taxon>Leviviricetes</taxon>
        <taxon>Norzivirales</taxon>
        <taxon>Fiersviridae</taxon>
    </lineage>
</organism>
<proteinExistence type="predicted"/>
<gene>
    <name evidence="1" type="ORF">H2Rhizo33575_000002</name>
</gene>
<dbReference type="Pfam" id="PF22387">
    <property type="entry name" value="PhiCb5_coat"/>
    <property type="match status" value="1"/>
</dbReference>
<dbReference type="EMBL" id="MN033143">
    <property type="protein sequence ID" value="QDH87093.1"/>
    <property type="molecule type" value="Genomic_RNA"/>
</dbReference>
<dbReference type="Gene3D" id="2.40.160.220">
    <property type="match status" value="1"/>
</dbReference>
<sequence length="120" mass="13480">MLGNTLTIPQAGGDKVLVKISEQNYSSEYLLRNTLDEYRARIRHTKVGPTTARPYEADRHNFEVVHTIFQAGDVPQYERKFYFVIETKPGDTATALADAVADLMILSTNAFLVSLNGWES</sequence>
<protein>
    <submittedName>
        <fullName evidence="1">Uncharacterized protein</fullName>
    </submittedName>
</protein>
<name>A0A514D0G5_9VIRU</name>